<dbReference type="RefSeq" id="WP_153216280.1">
    <property type="nucleotide sequence ID" value="NZ_WIBF01000007.1"/>
</dbReference>
<evidence type="ECO:0000256" key="6">
    <source>
        <dbReference type="SAM" id="Phobius"/>
    </source>
</evidence>
<dbReference type="PROSITE" id="PS50885">
    <property type="entry name" value="HAMP"/>
    <property type="match status" value="2"/>
</dbReference>
<keyword evidence="6" id="KW-0472">Membrane</keyword>
<dbReference type="AlphaFoldDB" id="A0A843YJC5"/>
<evidence type="ECO:0000259" key="8">
    <source>
        <dbReference type="PROSITE" id="PS50885"/>
    </source>
</evidence>
<protein>
    <submittedName>
        <fullName evidence="9">HAMP domain-containing protein</fullName>
    </submittedName>
</protein>
<dbReference type="Pfam" id="PF00015">
    <property type="entry name" value="MCPsignal"/>
    <property type="match status" value="1"/>
</dbReference>
<reference evidence="9 10" key="1">
    <citation type="submission" date="2019-10" db="EMBL/GenBank/DDBJ databases">
        <title>Epibacterium sp. nov., isolated from seawater.</title>
        <authorList>
            <person name="Zhang X."/>
            <person name="Li N."/>
        </authorList>
    </citation>
    <scope>NUCLEOTIDE SEQUENCE [LARGE SCALE GENOMIC DNA]</scope>
    <source>
        <strain evidence="9 10">SM1979</strain>
    </source>
</reference>
<proteinExistence type="inferred from homology"/>
<feature type="domain" description="HAMP" evidence="8">
    <location>
        <begin position="198"/>
        <end position="251"/>
    </location>
</feature>
<dbReference type="InterPro" id="IPR004090">
    <property type="entry name" value="Chemotax_Me-accpt_rcpt"/>
</dbReference>
<feature type="transmembrane region" description="Helical" evidence="6">
    <location>
        <begin position="175"/>
        <end position="196"/>
    </location>
</feature>
<comment type="similarity">
    <text evidence="3">Belongs to the methyl-accepting chemotaxis (MCP) protein family.</text>
</comment>
<keyword evidence="2" id="KW-0145">Chemotaxis</keyword>
<evidence type="ECO:0000313" key="9">
    <source>
        <dbReference type="EMBL" id="MQQ09343.1"/>
    </source>
</evidence>
<dbReference type="Gene3D" id="1.10.287.950">
    <property type="entry name" value="Methyl-accepting chemotaxis protein"/>
    <property type="match status" value="1"/>
</dbReference>
<gene>
    <name evidence="9" type="ORF">GFB49_12825</name>
</gene>
<dbReference type="PANTHER" id="PTHR43531:SF11">
    <property type="entry name" value="METHYL-ACCEPTING CHEMOTAXIS PROTEIN 3"/>
    <property type="match status" value="1"/>
</dbReference>
<dbReference type="GO" id="GO:0016020">
    <property type="term" value="C:membrane"/>
    <property type="evidence" value="ECO:0007669"/>
    <property type="project" value="UniProtKB-SubCell"/>
</dbReference>
<dbReference type="Proteomes" id="UP000444174">
    <property type="component" value="Unassembled WGS sequence"/>
</dbReference>
<sequence>MISRILRSVNGLSLFTKSLTLLVVSTLSIAALMFVSSEMLLNKSVVNGVNNLGRNVTYTVAARSGGAIRFGDSTRLTQDLSEILTLTEGRAVYGAALNQEGEILAEAGEADATQLAAVKSATEAALESKNMTEALDGLATIAPALAGKERDVAIGTVVFIWSPELDLASVQMDKLLALGIAAAAFFLMAGTSALLLRRSMGIPLARVAQELNTIADGDYTSLTLYENRRDDVGRICRNIDKLKGKLVSGQEAETERQAAQEQQAGVVRRLSEGLKNLSDGDLTQQIDEEFAADYEELRHNFNNTVDKMTSIIGTVVENAARIRSGASEISQSSDDLSNRTESQAATLEETAAAMEELTVSVRSAADSARTVEGIVQDAKKTAENSDTVVSDAVTAMGKIETSSSQISQIITVIDDISFQTNLLALNAGVEAARAGEAGRGFAVVASEVRALAQRSSDAAGEIKGLISESAQHVNHGVDLVGRAGEELKKITERVSEISEHVTGIASGAAEQATTLGEINTGVSQLDQVTQQNAAMVEQATAASQLLKNDAVSLTQQVSVFKTGNAPAPMPTAHDSFAAQDDDPFEEDISEPSAYPTKAAVGWDDF</sequence>
<evidence type="ECO:0000256" key="1">
    <source>
        <dbReference type="ARBA" id="ARBA00004370"/>
    </source>
</evidence>
<dbReference type="InterPro" id="IPR003660">
    <property type="entry name" value="HAMP_dom"/>
</dbReference>
<comment type="caution">
    <text evidence="9">The sequence shown here is derived from an EMBL/GenBank/DDBJ whole genome shotgun (WGS) entry which is preliminary data.</text>
</comment>
<dbReference type="GO" id="GO:0006935">
    <property type="term" value="P:chemotaxis"/>
    <property type="evidence" value="ECO:0007669"/>
    <property type="project" value="UniProtKB-KW"/>
</dbReference>
<dbReference type="CDD" id="cd11386">
    <property type="entry name" value="MCP_signal"/>
    <property type="match status" value="1"/>
</dbReference>
<evidence type="ECO:0000256" key="3">
    <source>
        <dbReference type="ARBA" id="ARBA00029447"/>
    </source>
</evidence>
<dbReference type="FunFam" id="1.10.287.950:FF:000001">
    <property type="entry name" value="Methyl-accepting chemotaxis sensory transducer"/>
    <property type="match status" value="1"/>
</dbReference>
<feature type="region of interest" description="Disordered" evidence="5">
    <location>
        <begin position="572"/>
        <end position="592"/>
    </location>
</feature>
<dbReference type="Gene3D" id="6.10.340.10">
    <property type="match status" value="1"/>
</dbReference>
<dbReference type="SMART" id="SM00304">
    <property type="entry name" value="HAMP"/>
    <property type="match status" value="2"/>
</dbReference>
<keyword evidence="6" id="KW-1133">Transmembrane helix</keyword>
<accession>A0A843YJC5</accession>
<keyword evidence="4" id="KW-0807">Transducer</keyword>
<dbReference type="PROSITE" id="PS50111">
    <property type="entry name" value="CHEMOTAXIS_TRANSDUC_2"/>
    <property type="match status" value="1"/>
</dbReference>
<evidence type="ECO:0000256" key="5">
    <source>
        <dbReference type="SAM" id="MobiDB-lite"/>
    </source>
</evidence>
<dbReference type="SMART" id="SM00283">
    <property type="entry name" value="MA"/>
    <property type="match status" value="1"/>
</dbReference>
<name>A0A843YJC5_9RHOB</name>
<dbReference type="InterPro" id="IPR004089">
    <property type="entry name" value="MCPsignal_dom"/>
</dbReference>
<evidence type="ECO:0000313" key="10">
    <source>
        <dbReference type="Proteomes" id="UP000444174"/>
    </source>
</evidence>
<dbReference type="PANTHER" id="PTHR43531">
    <property type="entry name" value="PROTEIN ICFG"/>
    <property type="match status" value="1"/>
</dbReference>
<dbReference type="GO" id="GO:0004888">
    <property type="term" value="F:transmembrane signaling receptor activity"/>
    <property type="evidence" value="ECO:0007669"/>
    <property type="project" value="InterPro"/>
</dbReference>
<dbReference type="SUPFAM" id="SSF158472">
    <property type="entry name" value="HAMP domain-like"/>
    <property type="match status" value="1"/>
</dbReference>
<dbReference type="GO" id="GO:0007165">
    <property type="term" value="P:signal transduction"/>
    <property type="evidence" value="ECO:0007669"/>
    <property type="project" value="UniProtKB-KW"/>
</dbReference>
<dbReference type="EMBL" id="WIBF01000007">
    <property type="protein sequence ID" value="MQQ09343.1"/>
    <property type="molecule type" value="Genomic_DNA"/>
</dbReference>
<keyword evidence="10" id="KW-1185">Reference proteome</keyword>
<evidence type="ECO:0000256" key="2">
    <source>
        <dbReference type="ARBA" id="ARBA00022500"/>
    </source>
</evidence>
<keyword evidence="6" id="KW-0812">Transmembrane</keyword>
<evidence type="ECO:0000259" key="7">
    <source>
        <dbReference type="PROSITE" id="PS50111"/>
    </source>
</evidence>
<dbReference type="InterPro" id="IPR051310">
    <property type="entry name" value="MCP_chemotaxis"/>
</dbReference>
<dbReference type="PRINTS" id="PR00260">
    <property type="entry name" value="CHEMTRNSDUCR"/>
</dbReference>
<dbReference type="Pfam" id="PF00672">
    <property type="entry name" value="HAMP"/>
    <property type="match status" value="2"/>
</dbReference>
<organism evidence="9 10">
    <name type="scientific">Tritonibacter litoralis</name>
    <dbReference type="NCBI Taxonomy" id="2662264"/>
    <lineage>
        <taxon>Bacteria</taxon>
        <taxon>Pseudomonadati</taxon>
        <taxon>Pseudomonadota</taxon>
        <taxon>Alphaproteobacteria</taxon>
        <taxon>Rhodobacterales</taxon>
        <taxon>Paracoccaceae</taxon>
        <taxon>Tritonibacter</taxon>
    </lineage>
</organism>
<dbReference type="SUPFAM" id="SSF58104">
    <property type="entry name" value="Methyl-accepting chemotaxis protein (MCP) signaling domain"/>
    <property type="match status" value="1"/>
</dbReference>
<feature type="domain" description="Methyl-accepting transducer" evidence="7">
    <location>
        <begin position="318"/>
        <end position="547"/>
    </location>
</feature>
<comment type="subcellular location">
    <subcellularLocation>
        <location evidence="1">Membrane</location>
    </subcellularLocation>
</comment>
<feature type="compositionally biased region" description="Acidic residues" evidence="5">
    <location>
        <begin position="579"/>
        <end position="589"/>
    </location>
</feature>
<feature type="domain" description="HAMP" evidence="8">
    <location>
        <begin position="261"/>
        <end position="313"/>
    </location>
</feature>
<feature type="transmembrane region" description="Helical" evidence="6">
    <location>
        <begin position="12"/>
        <end position="35"/>
    </location>
</feature>
<evidence type="ECO:0000256" key="4">
    <source>
        <dbReference type="PROSITE-ProRule" id="PRU00284"/>
    </source>
</evidence>